<name>A0A7S7NYC9_PALFE</name>
<evidence type="ECO:0000313" key="2">
    <source>
        <dbReference type="EMBL" id="QOY92060.1"/>
    </source>
</evidence>
<accession>A0A7S7NYC9</accession>
<dbReference type="KEGG" id="pfer:IRI77_18990"/>
<dbReference type="AlphaFoldDB" id="A0A7S7NYC9"/>
<feature type="domain" description="CoA-binding" evidence="1">
    <location>
        <begin position="10"/>
        <end position="102"/>
    </location>
</feature>
<dbReference type="SMART" id="SM00881">
    <property type="entry name" value="CoA_binding"/>
    <property type="match status" value="1"/>
</dbReference>
<dbReference type="Gene3D" id="3.40.50.720">
    <property type="entry name" value="NAD(P)-binding Rossmann-like Domain"/>
    <property type="match status" value="1"/>
</dbReference>
<proteinExistence type="predicted"/>
<dbReference type="InterPro" id="IPR003781">
    <property type="entry name" value="CoA-bd"/>
</dbReference>
<dbReference type="SUPFAM" id="SSF51735">
    <property type="entry name" value="NAD(P)-binding Rossmann-fold domains"/>
    <property type="match status" value="1"/>
</dbReference>
<protein>
    <submittedName>
        <fullName evidence="2">CoA-binding protein</fullName>
    </submittedName>
</protein>
<dbReference type="PANTHER" id="PTHR33303">
    <property type="entry name" value="CYTOPLASMIC PROTEIN-RELATED"/>
    <property type="match status" value="1"/>
</dbReference>
<keyword evidence="3" id="KW-1185">Reference proteome</keyword>
<dbReference type="PANTHER" id="PTHR33303:SF2">
    <property type="entry name" value="COA-BINDING DOMAIN-CONTAINING PROTEIN"/>
    <property type="match status" value="1"/>
</dbReference>
<evidence type="ECO:0000259" key="1">
    <source>
        <dbReference type="SMART" id="SM00881"/>
    </source>
</evidence>
<reference evidence="2 3" key="1">
    <citation type="submission" date="2020-10" db="EMBL/GenBank/DDBJ databases">
        <title>Complete genome sequence of Paludibaculum fermentans P105T, a facultatively anaerobic acidobacterium capable of dissimilatory Fe(III) reduction.</title>
        <authorList>
            <person name="Dedysh S.N."/>
            <person name="Beletsky A.V."/>
            <person name="Kulichevskaya I.S."/>
            <person name="Mardanov A.V."/>
            <person name="Ravin N.V."/>
        </authorList>
    </citation>
    <scope>NUCLEOTIDE SEQUENCE [LARGE SCALE GENOMIC DNA]</scope>
    <source>
        <strain evidence="2 3">P105</strain>
    </source>
</reference>
<gene>
    <name evidence="2" type="ORF">IRI77_18990</name>
</gene>
<evidence type="ECO:0000313" key="3">
    <source>
        <dbReference type="Proteomes" id="UP000593892"/>
    </source>
</evidence>
<dbReference type="EMBL" id="CP063849">
    <property type="protein sequence ID" value="QOY92060.1"/>
    <property type="molecule type" value="Genomic_DNA"/>
</dbReference>
<organism evidence="2 3">
    <name type="scientific">Paludibaculum fermentans</name>
    <dbReference type="NCBI Taxonomy" id="1473598"/>
    <lineage>
        <taxon>Bacteria</taxon>
        <taxon>Pseudomonadati</taxon>
        <taxon>Acidobacteriota</taxon>
        <taxon>Terriglobia</taxon>
        <taxon>Bryobacterales</taxon>
        <taxon>Bryobacteraceae</taxon>
        <taxon>Paludibaculum</taxon>
    </lineage>
</organism>
<dbReference type="Proteomes" id="UP000593892">
    <property type="component" value="Chromosome"/>
</dbReference>
<dbReference type="InterPro" id="IPR036291">
    <property type="entry name" value="NAD(P)-bd_dom_sf"/>
</dbReference>
<sequence length="137" mass="15411">MNLPPELEILKTCKTIAVVGLSSNKFRPSYEVAAYMQKAGYRIIPINPNETEVLGEKAYPILDEIQEVVDLVNLFRRPEAVPEAVDAAIRIGAKAVWMQLDVIHEEAAQKARDAGLLVVQDRCLLIEHRRFRTELAS</sequence>
<dbReference type="Pfam" id="PF13380">
    <property type="entry name" value="CoA_binding_2"/>
    <property type="match status" value="1"/>
</dbReference>